<feature type="transmembrane region" description="Helical" evidence="3">
    <location>
        <begin position="282"/>
        <end position="301"/>
    </location>
</feature>
<evidence type="ECO:0000256" key="3">
    <source>
        <dbReference type="SAM" id="Phobius"/>
    </source>
</evidence>
<dbReference type="Pfam" id="PF07992">
    <property type="entry name" value="Pyr_redox_2"/>
    <property type="match status" value="1"/>
</dbReference>
<gene>
    <name evidence="5" type="ORF">ENV14_04970</name>
</gene>
<dbReference type="PANTHER" id="PTHR48105">
    <property type="entry name" value="THIOREDOXIN REDUCTASE 1-RELATED-RELATED"/>
    <property type="match status" value="1"/>
</dbReference>
<dbReference type="PRINTS" id="PR00368">
    <property type="entry name" value="FADPNR"/>
</dbReference>
<protein>
    <submittedName>
        <fullName evidence="5">FAD-binding protein</fullName>
    </submittedName>
</protein>
<feature type="transmembrane region" description="Helical" evidence="3">
    <location>
        <begin position="7"/>
        <end position="26"/>
    </location>
</feature>
<name>A0A7C4FHR1_9CREN</name>
<evidence type="ECO:0000259" key="4">
    <source>
        <dbReference type="Pfam" id="PF07992"/>
    </source>
</evidence>
<keyword evidence="1" id="KW-0285">Flavoprotein</keyword>
<dbReference type="AlphaFoldDB" id="A0A7C4FHR1"/>
<dbReference type="InterPro" id="IPR023753">
    <property type="entry name" value="FAD/NAD-binding_dom"/>
</dbReference>
<dbReference type="GO" id="GO:0016491">
    <property type="term" value="F:oxidoreductase activity"/>
    <property type="evidence" value="ECO:0007669"/>
    <property type="project" value="UniProtKB-KW"/>
</dbReference>
<dbReference type="InterPro" id="IPR050097">
    <property type="entry name" value="Ferredoxin-NADP_redctase_2"/>
</dbReference>
<sequence length="329" mass="35812">MKDVERFDVVVIGGGVAGFSAALYVARQGLRVCVVTTDIGGQLSYASLIENYPGFDAAPGINLVLKIQQQAASFGTEVFIGEVEHIEKKGEVFVVKTRSGVVFEALAIIAACGKAPRRLGVDEEEKYVGKGLSYCVICDAALFKGKKVALVSFGERGIESLNILSPLANEVIYIVPYQGDPSMRQAKLYSNVKIFEGCRVTKLFGEKKLEKVFVKCNDEKEFEVEVAALFVEMGFETRVDFLKRLADFNEKGEIVVNELGETRTLGLFAAGDLASNTPYKQAIIAAASGVIAALSAINYVSKVKGLRREVRADWEKKLAGVGTGRRFRL</sequence>
<evidence type="ECO:0000313" key="5">
    <source>
        <dbReference type="EMBL" id="HGI87728.1"/>
    </source>
</evidence>
<accession>A0A7C4FHR1</accession>
<keyword evidence="2" id="KW-0560">Oxidoreductase</keyword>
<feature type="domain" description="FAD/NAD(P)-binding" evidence="4">
    <location>
        <begin position="7"/>
        <end position="288"/>
    </location>
</feature>
<evidence type="ECO:0000256" key="1">
    <source>
        <dbReference type="ARBA" id="ARBA00022630"/>
    </source>
</evidence>
<keyword evidence="3" id="KW-0812">Transmembrane</keyword>
<dbReference type="SUPFAM" id="SSF51905">
    <property type="entry name" value="FAD/NAD(P)-binding domain"/>
    <property type="match status" value="1"/>
</dbReference>
<proteinExistence type="predicted"/>
<dbReference type="InterPro" id="IPR036188">
    <property type="entry name" value="FAD/NAD-bd_sf"/>
</dbReference>
<keyword evidence="3" id="KW-1133">Transmembrane helix</keyword>
<dbReference type="Gene3D" id="3.50.50.60">
    <property type="entry name" value="FAD/NAD(P)-binding domain"/>
    <property type="match status" value="2"/>
</dbReference>
<dbReference type="EMBL" id="DTFF01000043">
    <property type="protein sequence ID" value="HGI87728.1"/>
    <property type="molecule type" value="Genomic_DNA"/>
</dbReference>
<keyword evidence="3" id="KW-0472">Membrane</keyword>
<evidence type="ECO:0000256" key="2">
    <source>
        <dbReference type="ARBA" id="ARBA00023002"/>
    </source>
</evidence>
<dbReference type="PRINTS" id="PR00469">
    <property type="entry name" value="PNDRDTASEII"/>
</dbReference>
<comment type="caution">
    <text evidence="5">The sequence shown here is derived from an EMBL/GenBank/DDBJ whole genome shotgun (WGS) entry which is preliminary data.</text>
</comment>
<reference evidence="5" key="1">
    <citation type="journal article" date="2020" name="mSystems">
        <title>Genome- and Community-Level Interaction Insights into Carbon Utilization and Element Cycling Functions of Hydrothermarchaeota in Hydrothermal Sediment.</title>
        <authorList>
            <person name="Zhou Z."/>
            <person name="Liu Y."/>
            <person name="Xu W."/>
            <person name="Pan J."/>
            <person name="Luo Z.H."/>
            <person name="Li M."/>
        </authorList>
    </citation>
    <scope>NUCLEOTIDE SEQUENCE [LARGE SCALE GENOMIC DNA]</scope>
    <source>
        <strain evidence="5">SpSt-732</strain>
    </source>
</reference>
<organism evidence="5">
    <name type="scientific">Ignisphaera aggregans</name>
    <dbReference type="NCBI Taxonomy" id="334771"/>
    <lineage>
        <taxon>Archaea</taxon>
        <taxon>Thermoproteota</taxon>
        <taxon>Thermoprotei</taxon>
        <taxon>Desulfurococcales</taxon>
        <taxon>Desulfurococcaceae</taxon>
        <taxon>Ignisphaera</taxon>
    </lineage>
</organism>